<feature type="transmembrane region" description="Helical" evidence="9">
    <location>
        <begin position="6"/>
        <end position="29"/>
    </location>
</feature>
<feature type="transmembrane region" description="Helical" evidence="9">
    <location>
        <begin position="90"/>
        <end position="108"/>
    </location>
</feature>
<dbReference type="Pfam" id="PF00950">
    <property type="entry name" value="ABC-3"/>
    <property type="match status" value="1"/>
</dbReference>
<evidence type="ECO:0000256" key="7">
    <source>
        <dbReference type="ARBA" id="ARBA00023136"/>
    </source>
</evidence>
<dbReference type="Pfam" id="PF02742">
    <property type="entry name" value="Fe_dep_repr_C"/>
    <property type="match status" value="1"/>
</dbReference>
<dbReference type="GO" id="GO:0010043">
    <property type="term" value="P:response to zinc ion"/>
    <property type="evidence" value="ECO:0007669"/>
    <property type="project" value="TreeGrafter"/>
</dbReference>
<keyword evidence="7 9" id="KW-0472">Membrane</keyword>
<evidence type="ECO:0000256" key="5">
    <source>
        <dbReference type="ARBA" id="ARBA00022692"/>
    </source>
</evidence>
<gene>
    <name evidence="11" type="ORF">JIN82_09740</name>
</gene>
<comment type="caution">
    <text evidence="11">The sequence shown here is derived from an EMBL/GenBank/DDBJ whole genome shotgun (WGS) entry which is preliminary data.</text>
</comment>
<keyword evidence="3 8" id="KW-0813">Transport</keyword>
<dbReference type="InterPro" id="IPR001626">
    <property type="entry name" value="ABC_TroCD"/>
</dbReference>
<dbReference type="InterPro" id="IPR001367">
    <property type="entry name" value="Fe_dep_repressor"/>
</dbReference>
<dbReference type="GO" id="GO:0043190">
    <property type="term" value="C:ATP-binding cassette (ABC) transporter complex"/>
    <property type="evidence" value="ECO:0007669"/>
    <property type="project" value="InterPro"/>
</dbReference>
<dbReference type="PANTHER" id="PTHR30477:SF3">
    <property type="entry name" value="METAL TRANSPORT SYSTEM MEMBRANE PROTEIN CT_069-RELATED"/>
    <property type="match status" value="1"/>
</dbReference>
<accession>A0A8J7MDJ1</accession>
<dbReference type="GO" id="GO:0003700">
    <property type="term" value="F:DNA-binding transcription factor activity"/>
    <property type="evidence" value="ECO:0007669"/>
    <property type="project" value="InterPro"/>
</dbReference>
<dbReference type="Gene3D" id="1.10.10.10">
    <property type="entry name" value="Winged helix-like DNA-binding domain superfamily/Winged helix DNA-binding domain"/>
    <property type="match status" value="1"/>
</dbReference>
<dbReference type="GO" id="GO:0055085">
    <property type="term" value="P:transmembrane transport"/>
    <property type="evidence" value="ECO:0007669"/>
    <property type="project" value="InterPro"/>
</dbReference>
<keyword evidence="6 9" id="KW-1133">Transmembrane helix</keyword>
<evidence type="ECO:0000256" key="2">
    <source>
        <dbReference type="ARBA" id="ARBA00008034"/>
    </source>
</evidence>
<dbReference type="PANTHER" id="PTHR30477">
    <property type="entry name" value="ABC-TRANSPORTER METAL-BINDING PROTEIN"/>
    <property type="match status" value="1"/>
</dbReference>
<name>A0A8J7MDJ1_9BACT</name>
<dbReference type="SMART" id="SM00529">
    <property type="entry name" value="HTH_DTXR"/>
    <property type="match status" value="1"/>
</dbReference>
<evidence type="ECO:0000259" key="10">
    <source>
        <dbReference type="Pfam" id="PF02742"/>
    </source>
</evidence>
<dbReference type="InterPro" id="IPR022689">
    <property type="entry name" value="Iron_dep_repressor"/>
</dbReference>
<dbReference type="Proteomes" id="UP000624703">
    <property type="component" value="Unassembled WGS sequence"/>
</dbReference>
<feature type="transmembrane region" description="Helical" evidence="9">
    <location>
        <begin position="219"/>
        <end position="239"/>
    </location>
</feature>
<comment type="subcellular location">
    <subcellularLocation>
        <location evidence="1 8">Cell membrane</location>
        <topology evidence="1 8">Multi-pass membrane protein</topology>
    </subcellularLocation>
</comment>
<evidence type="ECO:0000256" key="8">
    <source>
        <dbReference type="RuleBase" id="RU003943"/>
    </source>
</evidence>
<evidence type="ECO:0000256" key="3">
    <source>
        <dbReference type="ARBA" id="ARBA00022448"/>
    </source>
</evidence>
<feature type="transmembrane region" description="Helical" evidence="9">
    <location>
        <begin position="133"/>
        <end position="151"/>
    </location>
</feature>
<organism evidence="11 12">
    <name type="scientific">Persicirhabdus sediminis</name>
    <dbReference type="NCBI Taxonomy" id="454144"/>
    <lineage>
        <taxon>Bacteria</taxon>
        <taxon>Pseudomonadati</taxon>
        <taxon>Verrucomicrobiota</taxon>
        <taxon>Verrucomicrobiia</taxon>
        <taxon>Verrucomicrobiales</taxon>
        <taxon>Verrucomicrobiaceae</taxon>
        <taxon>Persicirhabdus</taxon>
    </lineage>
</organism>
<keyword evidence="12" id="KW-1185">Reference proteome</keyword>
<evidence type="ECO:0000256" key="6">
    <source>
        <dbReference type="ARBA" id="ARBA00022989"/>
    </source>
</evidence>
<evidence type="ECO:0000256" key="4">
    <source>
        <dbReference type="ARBA" id="ARBA00022475"/>
    </source>
</evidence>
<dbReference type="SUPFAM" id="SSF81345">
    <property type="entry name" value="ABC transporter involved in vitamin B12 uptake, BtuC"/>
    <property type="match status" value="1"/>
</dbReference>
<comment type="similarity">
    <text evidence="2 8">Belongs to the ABC-3 integral membrane protein family.</text>
</comment>
<feature type="transmembrane region" description="Helical" evidence="9">
    <location>
        <begin position="38"/>
        <end position="55"/>
    </location>
</feature>
<evidence type="ECO:0000256" key="1">
    <source>
        <dbReference type="ARBA" id="ARBA00004651"/>
    </source>
</evidence>
<evidence type="ECO:0000313" key="11">
    <source>
        <dbReference type="EMBL" id="MBK1791432.1"/>
    </source>
</evidence>
<feature type="transmembrane region" description="Helical" evidence="9">
    <location>
        <begin position="245"/>
        <end position="265"/>
    </location>
</feature>
<dbReference type="SUPFAM" id="SSF47979">
    <property type="entry name" value="Iron-dependent repressor protein, dimerization domain"/>
    <property type="match status" value="1"/>
</dbReference>
<feature type="transmembrane region" description="Helical" evidence="9">
    <location>
        <begin position="61"/>
        <end position="81"/>
    </location>
</feature>
<dbReference type="GO" id="GO:0046914">
    <property type="term" value="F:transition metal ion binding"/>
    <property type="evidence" value="ECO:0007669"/>
    <property type="project" value="InterPro"/>
</dbReference>
<feature type="domain" description="Iron dependent repressor metal binding and dimerisation" evidence="10">
    <location>
        <begin position="349"/>
        <end position="417"/>
    </location>
</feature>
<dbReference type="GO" id="GO:0046983">
    <property type="term" value="F:protein dimerization activity"/>
    <property type="evidence" value="ECO:0007669"/>
    <property type="project" value="InterPro"/>
</dbReference>
<sequence>MPSSGTGKAILASILLGASCGMLGCFVVVRRMALMGDAVSHAVLPGVVAGLVWSVDRNPFVIFTLASISGILGAGVVQMLMKTTRLKSDAALGIVLAVFFAAGVVWQSKEKSATAGVLHFLYGNASSIDQNDLLMMLVTSVLIAVVVWLLLRPLLVVSFDAAYAMSLGYPVKFLNALFYTLLSFSVVVALQAVGVILVSAMLITPAATAYLLTDRFKPMLLWSMTFGILSGLAGCWVSMSYNKMSTGSVIALAATAFFALFYFVAPRHGILVKYIRVAKRKSRTHRENLLKEIYSILERKEFARESVSLKSLSERRRQTLEATQKDALILQKYALADYSEENRSLQLSEKGWRRAMEIVRNHRLWELYLTRQADYAEDHVHDDAEKIEHVLGAEIVEMLERDLDFPEVDPHGKPIPRPQSEVVFVEPKKRASQLVNPNKN</sequence>
<proteinExistence type="inferred from homology"/>
<dbReference type="AlphaFoldDB" id="A0A8J7MDJ1"/>
<dbReference type="InterPro" id="IPR036421">
    <property type="entry name" value="Fe_dep_repressor_sf"/>
</dbReference>
<keyword evidence="4" id="KW-1003">Cell membrane</keyword>
<protein>
    <submittedName>
        <fullName evidence="11">Metal ABC transporter permease</fullName>
    </submittedName>
</protein>
<dbReference type="Gene3D" id="1.10.3470.10">
    <property type="entry name" value="ABC transporter involved in vitamin B12 uptake, BtuC"/>
    <property type="match status" value="1"/>
</dbReference>
<evidence type="ECO:0000313" key="12">
    <source>
        <dbReference type="Proteomes" id="UP000624703"/>
    </source>
</evidence>
<evidence type="ECO:0000256" key="9">
    <source>
        <dbReference type="SAM" id="Phobius"/>
    </source>
</evidence>
<dbReference type="InterPro" id="IPR037294">
    <property type="entry name" value="ABC_BtuC-like"/>
</dbReference>
<dbReference type="EMBL" id="JAENIM010000039">
    <property type="protein sequence ID" value="MBK1791432.1"/>
    <property type="molecule type" value="Genomic_DNA"/>
</dbReference>
<dbReference type="InterPro" id="IPR036388">
    <property type="entry name" value="WH-like_DNA-bd_sf"/>
</dbReference>
<dbReference type="CDD" id="cd06550">
    <property type="entry name" value="TM_ABC_iron-siderophores_like"/>
    <property type="match status" value="1"/>
</dbReference>
<reference evidence="11" key="1">
    <citation type="submission" date="2021-01" db="EMBL/GenBank/DDBJ databases">
        <title>Modified the classification status of verrucomicrobia.</title>
        <authorList>
            <person name="Feng X."/>
        </authorList>
    </citation>
    <scope>NUCLEOTIDE SEQUENCE</scope>
    <source>
        <strain evidence="11">_KCTC 22039</strain>
    </source>
</reference>
<keyword evidence="5 8" id="KW-0812">Transmembrane</keyword>